<feature type="compositionally biased region" description="Basic residues" evidence="1">
    <location>
        <begin position="474"/>
        <end position="483"/>
    </location>
</feature>
<reference evidence="3" key="1">
    <citation type="submission" date="2017-06" db="EMBL/GenBank/DDBJ databases">
        <title>Genome analysis of Fimbriiglobus ruber SP5, the first member of the order Planctomycetales with confirmed chitinolytic capability.</title>
        <authorList>
            <person name="Ravin N.V."/>
            <person name="Rakitin A.L."/>
            <person name="Ivanova A.A."/>
            <person name="Beletsky A.V."/>
            <person name="Kulichevskaya I.S."/>
            <person name="Mardanov A.V."/>
            <person name="Dedysh S.N."/>
        </authorList>
    </citation>
    <scope>NUCLEOTIDE SEQUENCE [LARGE SCALE GENOMIC DNA]</scope>
    <source>
        <strain evidence="3">SP5</strain>
    </source>
</reference>
<proteinExistence type="predicted"/>
<dbReference type="OrthoDB" id="274342at2"/>
<name>A0A225CZM3_9BACT</name>
<protein>
    <submittedName>
        <fullName evidence="2">Uncharacterized protein</fullName>
    </submittedName>
</protein>
<keyword evidence="3" id="KW-1185">Reference proteome</keyword>
<evidence type="ECO:0000313" key="2">
    <source>
        <dbReference type="EMBL" id="OWK34791.1"/>
    </source>
</evidence>
<evidence type="ECO:0000256" key="1">
    <source>
        <dbReference type="SAM" id="MobiDB-lite"/>
    </source>
</evidence>
<comment type="caution">
    <text evidence="2">The sequence shown here is derived from an EMBL/GenBank/DDBJ whole genome shotgun (WGS) entry which is preliminary data.</text>
</comment>
<dbReference type="RefSeq" id="WP_088260037.1">
    <property type="nucleotide sequence ID" value="NZ_NIDE01000019.1"/>
</dbReference>
<dbReference type="EMBL" id="NIDE01000019">
    <property type="protein sequence ID" value="OWK34791.1"/>
    <property type="molecule type" value="Genomic_DNA"/>
</dbReference>
<evidence type="ECO:0000313" key="3">
    <source>
        <dbReference type="Proteomes" id="UP000214646"/>
    </source>
</evidence>
<sequence length="483" mass="52649">MKKWQIRLILGATGLLAILVVAVVVEWYRGREAGLARRNAAAAKLDAEDPTWRLTQLYAERNAALPPPEQNAGVVVVRAVGLLEMGYIPWLYPGASLLGKGPVSNHLPQEGTVARVKVALEGTRPAIELARTARKFPKGGFPRNVDASTPPADTSDKSVAVRAGAALLREDALANACDGRGNDALESSATILHCAKIIGDEPTLLSHLACLGTTSTAKESIEQLLAWTEPTSDEALGQVQKACADELAEPRLTQLLRAERAALWSRLQDFDDGTTPFSGLKTLLPGEEAGPGGLSDHVLAVFYRRILPDKQATVADLFREMLDADKLPGVTRQAKFDEIASRCPARDDSVFFGASMLLDVRAHVRHHDRVRAQMTTAVAALACERYRLKTGYWPSDLAEIPKDILATIPTDPYTGGPLVYKKLPDGLMIYTTGPDLHDDGGIVLRNLEAPGNDIGFRLWNPDQRRQPPLPVPHDRRRHHGQRM</sequence>
<dbReference type="Proteomes" id="UP000214646">
    <property type="component" value="Unassembled WGS sequence"/>
</dbReference>
<gene>
    <name evidence="2" type="ORF">FRUB_09633</name>
</gene>
<organism evidence="2 3">
    <name type="scientific">Fimbriiglobus ruber</name>
    <dbReference type="NCBI Taxonomy" id="1908690"/>
    <lineage>
        <taxon>Bacteria</taxon>
        <taxon>Pseudomonadati</taxon>
        <taxon>Planctomycetota</taxon>
        <taxon>Planctomycetia</taxon>
        <taxon>Gemmatales</taxon>
        <taxon>Gemmataceae</taxon>
        <taxon>Fimbriiglobus</taxon>
    </lineage>
</organism>
<dbReference type="AlphaFoldDB" id="A0A225CZM3"/>
<accession>A0A225CZM3</accession>
<feature type="region of interest" description="Disordered" evidence="1">
    <location>
        <begin position="458"/>
        <end position="483"/>
    </location>
</feature>